<feature type="region of interest" description="Disordered" evidence="4">
    <location>
        <begin position="175"/>
        <end position="199"/>
    </location>
</feature>
<evidence type="ECO:0000256" key="1">
    <source>
        <dbReference type="ARBA" id="ARBA00022448"/>
    </source>
</evidence>
<keyword evidence="3" id="KW-0175">Coiled coil</keyword>
<keyword evidence="1" id="KW-0813">Transport</keyword>
<name>K3ZN34_SETIT</name>
<dbReference type="InterPro" id="IPR007930">
    <property type="entry name" value="DUF724"/>
</dbReference>
<reference evidence="6" key="1">
    <citation type="journal article" date="2012" name="Nat. Biotechnol.">
        <title>Reference genome sequence of the model plant Setaria.</title>
        <authorList>
            <person name="Bennetzen J.L."/>
            <person name="Schmutz J."/>
            <person name="Wang H."/>
            <person name="Percifield R."/>
            <person name="Hawkins J."/>
            <person name="Pontaroli A.C."/>
            <person name="Estep M."/>
            <person name="Feng L."/>
            <person name="Vaughn J.N."/>
            <person name="Grimwood J."/>
            <person name="Jenkins J."/>
            <person name="Barry K."/>
            <person name="Lindquist E."/>
            <person name="Hellsten U."/>
            <person name="Deshpande S."/>
            <person name="Wang X."/>
            <person name="Wu X."/>
            <person name="Mitros T."/>
            <person name="Triplett J."/>
            <person name="Yang X."/>
            <person name="Ye C.Y."/>
            <person name="Mauro-Herrera M."/>
            <person name="Wang L."/>
            <person name="Li P."/>
            <person name="Sharma M."/>
            <person name="Sharma R."/>
            <person name="Ronald P.C."/>
            <person name="Panaud O."/>
            <person name="Kellogg E.A."/>
            <person name="Brutnell T.P."/>
            <person name="Doust A.N."/>
            <person name="Tuskan G.A."/>
            <person name="Rokhsar D."/>
            <person name="Devos K.M."/>
        </authorList>
    </citation>
    <scope>NUCLEOTIDE SEQUENCE [LARGE SCALE GENOMIC DNA]</scope>
    <source>
        <strain evidence="6">cv. Yugu1</strain>
    </source>
</reference>
<evidence type="ECO:0000256" key="3">
    <source>
        <dbReference type="SAM" id="Coils"/>
    </source>
</evidence>
<dbReference type="Proteomes" id="UP000004995">
    <property type="component" value="Unassembled WGS sequence"/>
</dbReference>
<organism evidence="5 6">
    <name type="scientific">Setaria italica</name>
    <name type="common">Foxtail millet</name>
    <name type="synonym">Panicum italicum</name>
    <dbReference type="NCBI Taxonomy" id="4555"/>
    <lineage>
        <taxon>Eukaryota</taxon>
        <taxon>Viridiplantae</taxon>
        <taxon>Streptophyta</taxon>
        <taxon>Embryophyta</taxon>
        <taxon>Tracheophyta</taxon>
        <taxon>Spermatophyta</taxon>
        <taxon>Magnoliopsida</taxon>
        <taxon>Liliopsida</taxon>
        <taxon>Poales</taxon>
        <taxon>Poaceae</taxon>
        <taxon>PACMAD clade</taxon>
        <taxon>Panicoideae</taxon>
        <taxon>Panicodae</taxon>
        <taxon>Paniceae</taxon>
        <taxon>Cenchrinae</taxon>
        <taxon>Setaria</taxon>
    </lineage>
</organism>
<keyword evidence="6" id="KW-1185">Reference proteome</keyword>
<feature type="region of interest" description="Disordered" evidence="4">
    <location>
        <begin position="1"/>
        <end position="31"/>
    </location>
</feature>
<proteinExistence type="predicted"/>
<keyword evidence="2" id="KW-0341">Growth regulation</keyword>
<protein>
    <submittedName>
        <fullName evidence="5">Uncharacterized protein</fullName>
    </submittedName>
</protein>
<sequence>MPLHESLFVSRPQKPAWHSRQHPQPPGARFRQPAVQIAAWKTETKQLTLWFRIEVVSDLRQKSTSEKHPSSPVEVAFNDSEHIDDSEYSGTQKSRKLSEMDNLLSASQETPSSNHCPKSSFVPQSGEEGLHIFSDMVLIRQSTPPNGTVTNVADTVINEEVPSDMLMENHVDELHPHQRESEASANSEGTQTQTQQQPNRAFEDTLNVNEASNQEIPPMITPGFELVYNGKGMNCENFTYGENNAMCQASKNAVMLTDNDATQEVKSNHLMEAPIQSLDYLDRQDEDIVNDKQLLLSSPNAGNSEFTTDNTALKISAATGSSIPSQLAVSQISDLQIPFVKRLPAIWSIFEDLDMFKKVPQRPHFFPLQEHLPGLREDRALGFMLSIATSAESTSKLSIEDSMEMFENNINELRHLEKYVFTVQHLLHYLNKLLQIKSDYTKNLEEKKKLNMQIFKKTYSLAQMDSSHREKDKAIAEHEMKLGQLRGEVQQIAKEEEHEEAELSRLEHDYSSVEESCDNEQLQFRSILDQLQQKHLTAQVPKLT</sequence>
<feature type="region of interest" description="Disordered" evidence="4">
    <location>
        <begin position="61"/>
        <end position="125"/>
    </location>
</feature>
<evidence type="ECO:0000256" key="4">
    <source>
        <dbReference type="SAM" id="MobiDB-lite"/>
    </source>
</evidence>
<evidence type="ECO:0000313" key="5">
    <source>
        <dbReference type="EnsemblPlants" id="KQK94924"/>
    </source>
</evidence>
<feature type="compositionally biased region" description="Polar residues" evidence="4">
    <location>
        <begin position="183"/>
        <end position="199"/>
    </location>
</feature>
<dbReference type="EnsemblPlants" id="KQK94924">
    <property type="protein sequence ID" value="KQK94924"/>
    <property type="gene ID" value="SETIT_028008mg"/>
</dbReference>
<feature type="compositionally biased region" description="Polar residues" evidence="4">
    <location>
        <begin position="104"/>
        <end position="123"/>
    </location>
</feature>
<dbReference type="InParanoid" id="K3ZN34"/>
<reference evidence="5" key="2">
    <citation type="submission" date="2018-08" db="UniProtKB">
        <authorList>
            <consortium name="EnsemblPlants"/>
        </authorList>
    </citation>
    <scope>IDENTIFICATION</scope>
    <source>
        <strain evidence="5">Yugu1</strain>
    </source>
</reference>
<dbReference type="eggNOG" id="ENOG502QTQX">
    <property type="taxonomic scope" value="Eukaryota"/>
</dbReference>
<dbReference type="AlphaFoldDB" id="K3ZN34"/>
<dbReference type="HOGENOM" id="CLU_500999_0_0_1"/>
<accession>K3ZN34</accession>
<dbReference type="EMBL" id="AGNK02005039">
    <property type="status" value="NOT_ANNOTATED_CDS"/>
    <property type="molecule type" value="Genomic_DNA"/>
</dbReference>
<dbReference type="Pfam" id="PF05266">
    <property type="entry name" value="DUF724"/>
    <property type="match status" value="1"/>
</dbReference>
<evidence type="ECO:0000313" key="6">
    <source>
        <dbReference type="Proteomes" id="UP000004995"/>
    </source>
</evidence>
<feature type="coiled-coil region" evidence="3">
    <location>
        <begin position="475"/>
        <end position="523"/>
    </location>
</feature>
<dbReference type="Gramene" id="KQK94924">
    <property type="protein sequence ID" value="KQK94924"/>
    <property type="gene ID" value="SETIT_028008mg"/>
</dbReference>
<dbReference type="OMA" id="PHQRESE"/>
<evidence type="ECO:0000256" key="2">
    <source>
        <dbReference type="ARBA" id="ARBA00022604"/>
    </source>
</evidence>